<name>A0A1I0RPZ5_9RHOB</name>
<feature type="transmembrane region" description="Helical" evidence="1">
    <location>
        <begin position="49"/>
        <end position="69"/>
    </location>
</feature>
<reference evidence="2 3" key="1">
    <citation type="submission" date="2016-10" db="EMBL/GenBank/DDBJ databases">
        <authorList>
            <person name="de Groot N.N."/>
        </authorList>
    </citation>
    <scope>NUCLEOTIDE SEQUENCE [LARGE SCALE GENOMIC DNA]</scope>
    <source>
        <strain evidence="2 3">DSM 17925</strain>
    </source>
</reference>
<keyword evidence="1" id="KW-1133">Transmembrane helix</keyword>
<organism evidence="2 3">
    <name type="scientific">Cognatiyoonia koreensis</name>
    <dbReference type="NCBI Taxonomy" id="364200"/>
    <lineage>
        <taxon>Bacteria</taxon>
        <taxon>Pseudomonadati</taxon>
        <taxon>Pseudomonadota</taxon>
        <taxon>Alphaproteobacteria</taxon>
        <taxon>Rhodobacterales</taxon>
        <taxon>Paracoccaceae</taxon>
        <taxon>Cognatiyoonia</taxon>
    </lineage>
</organism>
<evidence type="ECO:0008006" key="4">
    <source>
        <dbReference type="Google" id="ProtNLM"/>
    </source>
</evidence>
<keyword evidence="3" id="KW-1185">Reference proteome</keyword>
<protein>
    <recommendedName>
        <fullName evidence="4">DUF1761 domain-containing protein</fullName>
    </recommendedName>
</protein>
<sequence length="131" mass="13775">MGYLSVFVAALAGFAFGAIWYMTLSKPWIEAAGIPMTADGKPDGNGSPLPFVLSGIAMLLVAGMMRHTFALSSIDTVGKGLISGLGIGLFFISPWIMINNAYGMRPFKLTLIDAGYATFGCGIIGAVLMLF</sequence>
<gene>
    <name evidence="2" type="ORF">SAMN04488515_3073</name>
</gene>
<dbReference type="InterPro" id="IPR013879">
    <property type="entry name" value="DUF1761"/>
</dbReference>
<evidence type="ECO:0000256" key="1">
    <source>
        <dbReference type="SAM" id="Phobius"/>
    </source>
</evidence>
<dbReference type="RefSeq" id="WP_089996637.1">
    <property type="nucleotide sequence ID" value="NZ_FOIZ01000002.1"/>
</dbReference>
<evidence type="ECO:0000313" key="3">
    <source>
        <dbReference type="Proteomes" id="UP000199167"/>
    </source>
</evidence>
<keyword evidence="1" id="KW-0812">Transmembrane</keyword>
<keyword evidence="1" id="KW-0472">Membrane</keyword>
<dbReference type="STRING" id="364200.SAMN04488515_3073"/>
<evidence type="ECO:0000313" key="2">
    <source>
        <dbReference type="EMBL" id="SEW43383.1"/>
    </source>
</evidence>
<feature type="transmembrane region" description="Helical" evidence="1">
    <location>
        <begin position="81"/>
        <end position="98"/>
    </location>
</feature>
<accession>A0A1I0RPZ5</accession>
<dbReference type="Proteomes" id="UP000199167">
    <property type="component" value="Unassembled WGS sequence"/>
</dbReference>
<dbReference type="AlphaFoldDB" id="A0A1I0RPZ5"/>
<dbReference type="EMBL" id="FOIZ01000002">
    <property type="protein sequence ID" value="SEW43383.1"/>
    <property type="molecule type" value="Genomic_DNA"/>
</dbReference>
<dbReference type="OrthoDB" id="344736at2"/>
<proteinExistence type="predicted"/>
<dbReference type="Pfam" id="PF08570">
    <property type="entry name" value="DUF1761"/>
    <property type="match status" value="1"/>
</dbReference>
<feature type="transmembrane region" description="Helical" evidence="1">
    <location>
        <begin position="110"/>
        <end position="130"/>
    </location>
</feature>